<name>A0A109BHJ0_HYPSL</name>
<organism evidence="1 2">
    <name type="scientific">Hyphomicrobium sulfonivorans</name>
    <dbReference type="NCBI Taxonomy" id="121290"/>
    <lineage>
        <taxon>Bacteria</taxon>
        <taxon>Pseudomonadati</taxon>
        <taxon>Pseudomonadota</taxon>
        <taxon>Alphaproteobacteria</taxon>
        <taxon>Hyphomicrobiales</taxon>
        <taxon>Hyphomicrobiaceae</taxon>
        <taxon>Hyphomicrobium</taxon>
    </lineage>
</organism>
<accession>A0A109BHJ0</accession>
<sequence>MAGSAAAEYPMCRPFISIVHIMIVMRIAISSLLLAVVVQSATATECYPDWSDAAPIVYREKLATVEALSAGAAAHMPGDIVRTTLCVENGIFVYRLLVREAGGRLVNHTVDARQPFAR</sequence>
<dbReference type="PATRIC" id="fig|121290.4.peg.858"/>
<dbReference type="EMBL" id="LMTR01000052">
    <property type="protein sequence ID" value="KWT68944.1"/>
    <property type="molecule type" value="Genomic_DNA"/>
</dbReference>
<comment type="caution">
    <text evidence="1">The sequence shown here is derived from an EMBL/GenBank/DDBJ whole genome shotgun (WGS) entry which is preliminary data.</text>
</comment>
<dbReference type="STRING" id="121290.APY04_1766"/>
<evidence type="ECO:0008006" key="3">
    <source>
        <dbReference type="Google" id="ProtNLM"/>
    </source>
</evidence>
<keyword evidence="2" id="KW-1185">Reference proteome</keyword>
<dbReference type="Proteomes" id="UP000059074">
    <property type="component" value="Unassembled WGS sequence"/>
</dbReference>
<protein>
    <recommendedName>
        <fullName evidence="3">PepSY domain-containing protein</fullName>
    </recommendedName>
</protein>
<proteinExistence type="predicted"/>
<evidence type="ECO:0000313" key="1">
    <source>
        <dbReference type="EMBL" id="KWT68944.1"/>
    </source>
</evidence>
<reference evidence="1 2" key="1">
    <citation type="submission" date="2015-10" db="EMBL/GenBank/DDBJ databases">
        <title>Transcriptomic analysis of a linuron degrading triple-species bacterial consortium.</title>
        <authorList>
            <person name="Albers P."/>
        </authorList>
    </citation>
    <scope>NUCLEOTIDE SEQUENCE [LARGE SCALE GENOMIC DNA]</scope>
    <source>
        <strain evidence="1 2">WDL6</strain>
    </source>
</reference>
<gene>
    <name evidence="1" type="ORF">APY04_1766</name>
</gene>
<dbReference type="AlphaFoldDB" id="A0A109BHJ0"/>
<evidence type="ECO:0000313" key="2">
    <source>
        <dbReference type="Proteomes" id="UP000059074"/>
    </source>
</evidence>